<dbReference type="OrthoDB" id="4357748at2759"/>
<proteinExistence type="predicted"/>
<sequence length="49" mass="5875">MVTRGLWNFHVDGKWYRWFHPPRGQSSSSDTPTTLKTIHRILSRTDKFE</sequence>
<dbReference type="EMBL" id="HG792015">
    <property type="protein sequence ID" value="CDM28986.1"/>
    <property type="molecule type" value="Genomic_DNA"/>
</dbReference>
<evidence type="ECO:0000313" key="1">
    <source>
        <dbReference type="EMBL" id="CDM28986.1"/>
    </source>
</evidence>
<protein>
    <submittedName>
        <fullName evidence="1">Genomic scaffold, ProqFM164S01</fullName>
    </submittedName>
</protein>
<dbReference type="Proteomes" id="UP000030686">
    <property type="component" value="Unassembled WGS sequence"/>
</dbReference>
<evidence type="ECO:0000313" key="2">
    <source>
        <dbReference type="Proteomes" id="UP000030686"/>
    </source>
</evidence>
<organism evidence="1 2">
    <name type="scientific">Penicillium roqueforti (strain FM164)</name>
    <dbReference type="NCBI Taxonomy" id="1365484"/>
    <lineage>
        <taxon>Eukaryota</taxon>
        <taxon>Fungi</taxon>
        <taxon>Dikarya</taxon>
        <taxon>Ascomycota</taxon>
        <taxon>Pezizomycotina</taxon>
        <taxon>Eurotiomycetes</taxon>
        <taxon>Eurotiomycetidae</taxon>
        <taxon>Eurotiales</taxon>
        <taxon>Aspergillaceae</taxon>
        <taxon>Penicillium</taxon>
    </lineage>
</organism>
<accession>W6PZ32</accession>
<keyword evidence="2" id="KW-1185">Reference proteome</keyword>
<reference evidence="1" key="1">
    <citation type="journal article" date="2014" name="Nat. Commun.">
        <title>Multiple recent horizontal transfers of a large genomic region in cheese making fungi.</title>
        <authorList>
            <person name="Cheeseman K."/>
            <person name="Ropars J."/>
            <person name="Renault P."/>
            <person name="Dupont J."/>
            <person name="Gouzy J."/>
            <person name="Branca A."/>
            <person name="Abraham A.L."/>
            <person name="Ceppi M."/>
            <person name="Conseiller E."/>
            <person name="Debuchy R."/>
            <person name="Malagnac F."/>
            <person name="Goarin A."/>
            <person name="Silar P."/>
            <person name="Lacoste S."/>
            <person name="Sallet E."/>
            <person name="Bensimon A."/>
            <person name="Giraud T."/>
            <person name="Brygoo Y."/>
        </authorList>
    </citation>
    <scope>NUCLEOTIDE SEQUENCE [LARGE SCALE GENOMIC DNA]</scope>
    <source>
        <strain evidence="1">FM164</strain>
    </source>
</reference>
<dbReference type="AlphaFoldDB" id="W6PZ32"/>
<name>W6PZ32_PENRF</name>
<gene>
    <name evidence="1" type="ORF">PROQFM164_S01g002797</name>
</gene>